<evidence type="ECO:0000313" key="1">
    <source>
        <dbReference type="EMBL" id="QDS94302.1"/>
    </source>
</evidence>
<sequence>MLRLHLIRHAESENNAKPENERVEDPGITPLGEQQAIQLGRWLESMPIDCLITSPFRRALQTTSFVAQTSKAAIEIDPETYEEGGCYRGHGTNVSGAPGYNRAEILKWIPNAQVHESIQENGWWNGRIPETREQAIQRADRIVQNLTERFIGQDVTVVMIIHADIIRHMMTTMLADCVNTKRLGPLCNTGITRLDLVNDSWNLQWLNSIGHLSPGIVTDSNG</sequence>
<name>A0A517MHE7_9BACT</name>
<dbReference type="AlphaFoldDB" id="A0A517MHE7"/>
<accession>A0A517MHE7</accession>
<dbReference type="RefSeq" id="WP_145352330.1">
    <property type="nucleotide sequence ID" value="NZ_CP036262.1"/>
</dbReference>
<evidence type="ECO:0000313" key="2">
    <source>
        <dbReference type="Proteomes" id="UP000320672"/>
    </source>
</evidence>
<dbReference type="KEGG" id="rml:FF011L_30810"/>
<dbReference type="Proteomes" id="UP000320672">
    <property type="component" value="Chromosome"/>
</dbReference>
<dbReference type="GO" id="GO:0005737">
    <property type="term" value="C:cytoplasm"/>
    <property type="evidence" value="ECO:0007669"/>
    <property type="project" value="TreeGrafter"/>
</dbReference>
<keyword evidence="1" id="KW-0378">Hydrolase</keyword>
<dbReference type="OrthoDB" id="9782128at2"/>
<reference evidence="1 2" key="1">
    <citation type="submission" date="2019-02" db="EMBL/GenBank/DDBJ databases">
        <title>Deep-cultivation of Planctomycetes and their phenomic and genomic characterization uncovers novel biology.</title>
        <authorList>
            <person name="Wiegand S."/>
            <person name="Jogler M."/>
            <person name="Boedeker C."/>
            <person name="Pinto D."/>
            <person name="Vollmers J."/>
            <person name="Rivas-Marin E."/>
            <person name="Kohn T."/>
            <person name="Peeters S.H."/>
            <person name="Heuer A."/>
            <person name="Rast P."/>
            <person name="Oberbeckmann S."/>
            <person name="Bunk B."/>
            <person name="Jeske O."/>
            <person name="Meyerdierks A."/>
            <person name="Storesund J.E."/>
            <person name="Kallscheuer N."/>
            <person name="Luecker S."/>
            <person name="Lage O.M."/>
            <person name="Pohl T."/>
            <person name="Merkel B.J."/>
            <person name="Hornburger P."/>
            <person name="Mueller R.-W."/>
            <person name="Bruemmer F."/>
            <person name="Labrenz M."/>
            <person name="Spormann A.M."/>
            <person name="Op den Camp H."/>
            <person name="Overmann J."/>
            <person name="Amann R."/>
            <person name="Jetten M.S.M."/>
            <person name="Mascher T."/>
            <person name="Medema M.H."/>
            <person name="Devos D.P."/>
            <person name="Kaster A.-K."/>
            <person name="Ovreas L."/>
            <person name="Rohde M."/>
            <person name="Galperin M.Y."/>
            <person name="Jogler C."/>
        </authorList>
    </citation>
    <scope>NUCLEOTIDE SEQUENCE [LARGE SCALE GENOMIC DNA]</scope>
    <source>
        <strain evidence="1 2">FF011L</strain>
    </source>
</reference>
<dbReference type="PANTHER" id="PTHR48100:SF1">
    <property type="entry name" value="HISTIDINE PHOSPHATASE FAMILY PROTEIN-RELATED"/>
    <property type="match status" value="1"/>
</dbReference>
<dbReference type="InterPro" id="IPR013078">
    <property type="entry name" value="His_Pase_superF_clade-1"/>
</dbReference>
<dbReference type="CDD" id="cd07067">
    <property type="entry name" value="HP_PGM_like"/>
    <property type="match status" value="1"/>
</dbReference>
<dbReference type="EC" id="3.1.3.3" evidence="1"/>
<dbReference type="Gene3D" id="3.40.50.1240">
    <property type="entry name" value="Phosphoglycerate mutase-like"/>
    <property type="match status" value="1"/>
</dbReference>
<dbReference type="EMBL" id="CP036262">
    <property type="protein sequence ID" value="QDS94302.1"/>
    <property type="molecule type" value="Genomic_DNA"/>
</dbReference>
<proteinExistence type="predicted"/>
<organism evidence="1 2">
    <name type="scientific">Roseimaritima multifibrata</name>
    <dbReference type="NCBI Taxonomy" id="1930274"/>
    <lineage>
        <taxon>Bacteria</taxon>
        <taxon>Pseudomonadati</taxon>
        <taxon>Planctomycetota</taxon>
        <taxon>Planctomycetia</taxon>
        <taxon>Pirellulales</taxon>
        <taxon>Pirellulaceae</taxon>
        <taxon>Roseimaritima</taxon>
    </lineage>
</organism>
<dbReference type="InterPro" id="IPR050275">
    <property type="entry name" value="PGM_Phosphatase"/>
</dbReference>
<dbReference type="SMART" id="SM00855">
    <property type="entry name" value="PGAM"/>
    <property type="match status" value="1"/>
</dbReference>
<dbReference type="SUPFAM" id="SSF53254">
    <property type="entry name" value="Phosphoglycerate mutase-like"/>
    <property type="match status" value="1"/>
</dbReference>
<protein>
    <submittedName>
        <fullName evidence="1">Phosphoserine phosphatase 2</fullName>
        <ecNumber evidence="1">3.1.3.3</ecNumber>
    </submittedName>
</protein>
<dbReference type="Pfam" id="PF00300">
    <property type="entry name" value="His_Phos_1"/>
    <property type="match status" value="1"/>
</dbReference>
<gene>
    <name evidence="1" type="primary">pspB</name>
    <name evidence="1" type="ORF">FF011L_30810</name>
</gene>
<keyword evidence="2" id="KW-1185">Reference proteome</keyword>
<dbReference type="GO" id="GO:0016791">
    <property type="term" value="F:phosphatase activity"/>
    <property type="evidence" value="ECO:0007669"/>
    <property type="project" value="TreeGrafter"/>
</dbReference>
<dbReference type="InterPro" id="IPR029033">
    <property type="entry name" value="His_PPase_superfam"/>
</dbReference>
<dbReference type="PANTHER" id="PTHR48100">
    <property type="entry name" value="BROAD-SPECIFICITY PHOSPHATASE YOR283W-RELATED"/>
    <property type="match status" value="1"/>
</dbReference>